<accession>A0AAD6ZKL0</accession>
<keyword evidence="1" id="KW-0732">Signal</keyword>
<dbReference type="AlphaFoldDB" id="A0AAD6ZKL0"/>
<dbReference type="EMBL" id="JARIHO010000042">
    <property type="protein sequence ID" value="KAJ7326393.1"/>
    <property type="molecule type" value="Genomic_DNA"/>
</dbReference>
<name>A0AAD6ZKL0_9AGAR</name>
<sequence length="105" mass="11995">MMRSVLPICSHLRVSLFLSQCAFELLWSQPTFSSPAHHIPFLLARSAGAVILYRTTACTQYPFIEFVSRSVRSQLPTIFKRTIIEDEPCIGPFVIENHRMFQAHG</sequence>
<evidence type="ECO:0000256" key="1">
    <source>
        <dbReference type="SAM" id="SignalP"/>
    </source>
</evidence>
<evidence type="ECO:0000313" key="2">
    <source>
        <dbReference type="EMBL" id="KAJ7326393.1"/>
    </source>
</evidence>
<feature type="chain" id="PRO_5042143200" description="Secreted protein" evidence="1">
    <location>
        <begin position="29"/>
        <end position="105"/>
    </location>
</feature>
<evidence type="ECO:0000313" key="3">
    <source>
        <dbReference type="Proteomes" id="UP001218218"/>
    </source>
</evidence>
<protein>
    <recommendedName>
        <fullName evidence="4">Secreted protein</fullName>
    </recommendedName>
</protein>
<organism evidence="2 3">
    <name type="scientific">Mycena albidolilacea</name>
    <dbReference type="NCBI Taxonomy" id="1033008"/>
    <lineage>
        <taxon>Eukaryota</taxon>
        <taxon>Fungi</taxon>
        <taxon>Dikarya</taxon>
        <taxon>Basidiomycota</taxon>
        <taxon>Agaricomycotina</taxon>
        <taxon>Agaricomycetes</taxon>
        <taxon>Agaricomycetidae</taxon>
        <taxon>Agaricales</taxon>
        <taxon>Marasmiineae</taxon>
        <taxon>Mycenaceae</taxon>
        <taxon>Mycena</taxon>
    </lineage>
</organism>
<reference evidence="2" key="1">
    <citation type="submission" date="2023-03" db="EMBL/GenBank/DDBJ databases">
        <title>Massive genome expansion in bonnet fungi (Mycena s.s.) driven by repeated elements and novel gene families across ecological guilds.</title>
        <authorList>
            <consortium name="Lawrence Berkeley National Laboratory"/>
            <person name="Harder C.B."/>
            <person name="Miyauchi S."/>
            <person name="Viragh M."/>
            <person name="Kuo A."/>
            <person name="Thoen E."/>
            <person name="Andreopoulos B."/>
            <person name="Lu D."/>
            <person name="Skrede I."/>
            <person name="Drula E."/>
            <person name="Henrissat B."/>
            <person name="Morin E."/>
            <person name="Kohler A."/>
            <person name="Barry K."/>
            <person name="LaButti K."/>
            <person name="Morin E."/>
            <person name="Salamov A."/>
            <person name="Lipzen A."/>
            <person name="Mereny Z."/>
            <person name="Hegedus B."/>
            <person name="Baldrian P."/>
            <person name="Stursova M."/>
            <person name="Weitz H."/>
            <person name="Taylor A."/>
            <person name="Grigoriev I.V."/>
            <person name="Nagy L.G."/>
            <person name="Martin F."/>
            <person name="Kauserud H."/>
        </authorList>
    </citation>
    <scope>NUCLEOTIDE SEQUENCE</scope>
    <source>
        <strain evidence="2">CBHHK002</strain>
    </source>
</reference>
<evidence type="ECO:0008006" key="4">
    <source>
        <dbReference type="Google" id="ProtNLM"/>
    </source>
</evidence>
<keyword evidence="3" id="KW-1185">Reference proteome</keyword>
<gene>
    <name evidence="2" type="ORF">DFH08DRAFT_885722</name>
</gene>
<feature type="signal peptide" evidence="1">
    <location>
        <begin position="1"/>
        <end position="28"/>
    </location>
</feature>
<proteinExistence type="predicted"/>
<comment type="caution">
    <text evidence="2">The sequence shown here is derived from an EMBL/GenBank/DDBJ whole genome shotgun (WGS) entry which is preliminary data.</text>
</comment>
<dbReference type="Proteomes" id="UP001218218">
    <property type="component" value="Unassembled WGS sequence"/>
</dbReference>